<keyword evidence="2" id="KW-1185">Reference proteome</keyword>
<dbReference type="EMBL" id="SHKW01000001">
    <property type="protein sequence ID" value="RZU39791.1"/>
    <property type="molecule type" value="Genomic_DNA"/>
</dbReference>
<gene>
    <name evidence="1" type="ORF">BDD14_1186</name>
</gene>
<comment type="caution">
    <text evidence="1">The sequence shown here is derived from an EMBL/GenBank/DDBJ whole genome shotgun (WGS) entry which is preliminary data.</text>
</comment>
<protein>
    <submittedName>
        <fullName evidence="1">Uncharacterized protein</fullName>
    </submittedName>
</protein>
<accession>A0A4Q7YS47</accession>
<dbReference type="RefSeq" id="WP_130417953.1">
    <property type="nucleotide sequence ID" value="NZ_SHKW01000001.1"/>
</dbReference>
<proteinExistence type="predicted"/>
<dbReference type="Proteomes" id="UP000292958">
    <property type="component" value="Unassembled WGS sequence"/>
</dbReference>
<dbReference type="OrthoDB" id="159745at2"/>
<organism evidence="1 2">
    <name type="scientific">Edaphobacter modestus</name>
    <dbReference type="NCBI Taxonomy" id="388466"/>
    <lineage>
        <taxon>Bacteria</taxon>
        <taxon>Pseudomonadati</taxon>
        <taxon>Acidobacteriota</taxon>
        <taxon>Terriglobia</taxon>
        <taxon>Terriglobales</taxon>
        <taxon>Acidobacteriaceae</taxon>
        <taxon>Edaphobacter</taxon>
    </lineage>
</organism>
<sequence>MSTKADFSADEWDLLRSSPMMAGILVVAASPSGPIGLVQESAATGRMILGAAGTAQTPLLKALAEDMKTSVSIPNAPAGASPMAVQNAATEILRRTSELLGKKATPEETTEIKQWLASVAQATAEATKEGGFLGFGGTLVSEEEKAAVAKVSSTLGIATV</sequence>
<evidence type="ECO:0000313" key="1">
    <source>
        <dbReference type="EMBL" id="RZU39791.1"/>
    </source>
</evidence>
<name>A0A4Q7YS47_9BACT</name>
<reference evidence="1 2" key="1">
    <citation type="submission" date="2019-02" db="EMBL/GenBank/DDBJ databases">
        <title>Genomic Encyclopedia of Archaeal and Bacterial Type Strains, Phase II (KMG-II): from individual species to whole genera.</title>
        <authorList>
            <person name="Goeker M."/>
        </authorList>
    </citation>
    <scope>NUCLEOTIDE SEQUENCE [LARGE SCALE GENOMIC DNA]</scope>
    <source>
        <strain evidence="1 2">DSM 18101</strain>
    </source>
</reference>
<dbReference type="AlphaFoldDB" id="A0A4Q7YS47"/>
<evidence type="ECO:0000313" key="2">
    <source>
        <dbReference type="Proteomes" id="UP000292958"/>
    </source>
</evidence>